<dbReference type="GeneID" id="111495416"/>
<dbReference type="GO" id="GO:0006694">
    <property type="term" value="P:steroid biosynthetic process"/>
    <property type="evidence" value="ECO:0007669"/>
    <property type="project" value="InterPro"/>
</dbReference>
<dbReference type="Proteomes" id="UP000504608">
    <property type="component" value="Unplaced"/>
</dbReference>
<sequence length="298" mass="33214">MDHRKPTLCVLDASSYVGLWVTKGLINRGYPVHAAIQKTGNPEIEKTIREMGKVENGLVVFPVDIMDYQSILVALEGCSGLFCCMDTPHVYDEKMVDLEVRGTINVVEACARTDTVDKIVFTSSLTAAVWRENILSEKDVDERCWSDKEFCRKMKLWYPLAKTLSEQAAWALAMDRRLNMVSINAGLVLGPAVAEENSVSTISYLKGAAEMYENGVLAVVDVKFLVDVHIRAMEDSSTGGRYFCFDQIVNSEDETVKLANTLRPLISIPPRCEGQGREGFAERLRSRRLHKLIEGAAS</sequence>
<evidence type="ECO:0000256" key="1">
    <source>
        <dbReference type="ARBA" id="ARBA00022857"/>
    </source>
</evidence>
<protein>
    <submittedName>
        <fullName evidence="5">Cinnamoyl-CoA reductase-like SNL6 isoform X1</fullName>
    </submittedName>
</protein>
<dbReference type="KEGG" id="cmax:111495416"/>
<dbReference type="AlphaFoldDB" id="A0A6J1KKL4"/>
<evidence type="ECO:0000256" key="2">
    <source>
        <dbReference type="ARBA" id="ARBA00023002"/>
    </source>
</evidence>
<evidence type="ECO:0000313" key="4">
    <source>
        <dbReference type="Proteomes" id="UP000504608"/>
    </source>
</evidence>
<dbReference type="GO" id="GO:0016616">
    <property type="term" value="F:oxidoreductase activity, acting on the CH-OH group of donors, NAD or NADP as acceptor"/>
    <property type="evidence" value="ECO:0007669"/>
    <property type="project" value="InterPro"/>
</dbReference>
<name>A0A6J1KKL4_CUCMA</name>
<evidence type="ECO:0000313" key="5">
    <source>
        <dbReference type="RefSeq" id="XP_023001220.1"/>
    </source>
</evidence>
<keyword evidence="4" id="KW-1185">Reference proteome</keyword>
<keyword evidence="1" id="KW-0521">NADP</keyword>
<dbReference type="OrthoDB" id="2735536at2759"/>
<reference evidence="5" key="1">
    <citation type="submission" date="2025-08" db="UniProtKB">
        <authorList>
            <consortium name="RefSeq"/>
        </authorList>
    </citation>
    <scope>IDENTIFICATION</scope>
    <source>
        <tissue evidence="5">Young leaves</tissue>
    </source>
</reference>
<dbReference type="InterPro" id="IPR036291">
    <property type="entry name" value="NAD(P)-bd_dom_sf"/>
</dbReference>
<dbReference type="PANTHER" id="PTHR10366">
    <property type="entry name" value="NAD DEPENDENT EPIMERASE/DEHYDRATASE"/>
    <property type="match status" value="1"/>
</dbReference>
<dbReference type="InterPro" id="IPR002225">
    <property type="entry name" value="3Beta_OHSteriod_DH/Estase"/>
</dbReference>
<dbReference type="PANTHER" id="PTHR10366:SF390">
    <property type="entry name" value="CINNAMOYL-COA REDUCTASE-LIKE PROTEIN"/>
    <property type="match status" value="1"/>
</dbReference>
<organism evidence="4 5">
    <name type="scientific">Cucurbita maxima</name>
    <name type="common">Pumpkin</name>
    <name type="synonym">Winter squash</name>
    <dbReference type="NCBI Taxonomy" id="3661"/>
    <lineage>
        <taxon>Eukaryota</taxon>
        <taxon>Viridiplantae</taxon>
        <taxon>Streptophyta</taxon>
        <taxon>Embryophyta</taxon>
        <taxon>Tracheophyta</taxon>
        <taxon>Spermatophyta</taxon>
        <taxon>Magnoliopsida</taxon>
        <taxon>eudicotyledons</taxon>
        <taxon>Gunneridae</taxon>
        <taxon>Pentapetalae</taxon>
        <taxon>rosids</taxon>
        <taxon>fabids</taxon>
        <taxon>Cucurbitales</taxon>
        <taxon>Cucurbitaceae</taxon>
        <taxon>Cucurbiteae</taxon>
        <taxon>Cucurbita</taxon>
    </lineage>
</organism>
<dbReference type="RefSeq" id="XP_023001220.1">
    <property type="nucleotide sequence ID" value="XM_023145452.1"/>
</dbReference>
<dbReference type="CDD" id="cd08958">
    <property type="entry name" value="FR_SDR_e"/>
    <property type="match status" value="1"/>
</dbReference>
<accession>A0A6J1KKL4</accession>
<evidence type="ECO:0000259" key="3">
    <source>
        <dbReference type="Pfam" id="PF01073"/>
    </source>
</evidence>
<dbReference type="SUPFAM" id="SSF51735">
    <property type="entry name" value="NAD(P)-binding Rossmann-fold domains"/>
    <property type="match status" value="1"/>
</dbReference>
<dbReference type="Pfam" id="PF01073">
    <property type="entry name" value="3Beta_HSD"/>
    <property type="match status" value="1"/>
</dbReference>
<gene>
    <name evidence="5" type="primary">LOC111495416</name>
</gene>
<feature type="domain" description="3-beta hydroxysteroid dehydrogenase/isomerase" evidence="3">
    <location>
        <begin position="11"/>
        <end position="170"/>
    </location>
</feature>
<proteinExistence type="predicted"/>
<dbReference type="InterPro" id="IPR050425">
    <property type="entry name" value="NAD(P)_dehydrat-like"/>
</dbReference>
<dbReference type="Gene3D" id="3.40.50.720">
    <property type="entry name" value="NAD(P)-binding Rossmann-like Domain"/>
    <property type="match status" value="1"/>
</dbReference>
<keyword evidence="2" id="KW-0560">Oxidoreductase</keyword>